<feature type="compositionally biased region" description="Gly residues" evidence="1">
    <location>
        <begin position="59"/>
        <end position="77"/>
    </location>
</feature>
<feature type="region of interest" description="Disordered" evidence="1">
    <location>
        <begin position="98"/>
        <end position="139"/>
    </location>
</feature>
<name>A0A0A9A5X5_ARUDO</name>
<feature type="region of interest" description="Disordered" evidence="1">
    <location>
        <begin position="1"/>
        <end position="27"/>
    </location>
</feature>
<organism evidence="2">
    <name type="scientific">Arundo donax</name>
    <name type="common">Giant reed</name>
    <name type="synonym">Donax arundinaceus</name>
    <dbReference type="NCBI Taxonomy" id="35708"/>
    <lineage>
        <taxon>Eukaryota</taxon>
        <taxon>Viridiplantae</taxon>
        <taxon>Streptophyta</taxon>
        <taxon>Embryophyta</taxon>
        <taxon>Tracheophyta</taxon>
        <taxon>Spermatophyta</taxon>
        <taxon>Magnoliopsida</taxon>
        <taxon>Liliopsida</taxon>
        <taxon>Poales</taxon>
        <taxon>Poaceae</taxon>
        <taxon>PACMAD clade</taxon>
        <taxon>Arundinoideae</taxon>
        <taxon>Arundineae</taxon>
        <taxon>Arundo</taxon>
    </lineage>
</organism>
<evidence type="ECO:0000256" key="1">
    <source>
        <dbReference type="SAM" id="MobiDB-lite"/>
    </source>
</evidence>
<dbReference type="EMBL" id="GBRH01250841">
    <property type="protein sequence ID" value="JAD47054.1"/>
    <property type="molecule type" value="Transcribed_RNA"/>
</dbReference>
<proteinExistence type="predicted"/>
<protein>
    <submittedName>
        <fullName evidence="2">Uncharacterized protein</fullName>
    </submittedName>
</protein>
<feature type="compositionally biased region" description="Basic and acidic residues" evidence="1">
    <location>
        <begin position="111"/>
        <end position="130"/>
    </location>
</feature>
<sequence>MVVSGGAGRGRSSVEEGRSGPSGIGVGGEVDGCSWIWASDDYDLFGSGRIKSVVLRIDSGGGSHSGDGRGSSDGGGVMWKQPKKGALAQGGHAIYLGKLPRLLTGEEEDEKEPRPPDRRPELHEVHHGGEETQALLSKN</sequence>
<accession>A0A0A9A5X5</accession>
<reference evidence="2" key="1">
    <citation type="submission" date="2014-09" db="EMBL/GenBank/DDBJ databases">
        <authorList>
            <person name="Magalhaes I.L.F."/>
            <person name="Oliveira U."/>
            <person name="Santos F.R."/>
            <person name="Vidigal T.H.D.A."/>
            <person name="Brescovit A.D."/>
            <person name="Santos A.J."/>
        </authorList>
    </citation>
    <scope>NUCLEOTIDE SEQUENCE</scope>
    <source>
        <tissue evidence="2">Shoot tissue taken approximately 20 cm above the soil surface</tissue>
    </source>
</reference>
<reference evidence="2" key="2">
    <citation type="journal article" date="2015" name="Data Brief">
        <title>Shoot transcriptome of the giant reed, Arundo donax.</title>
        <authorList>
            <person name="Barrero R.A."/>
            <person name="Guerrero F.D."/>
            <person name="Moolhuijzen P."/>
            <person name="Goolsby J.A."/>
            <person name="Tidwell J."/>
            <person name="Bellgard S.E."/>
            <person name="Bellgard M.I."/>
        </authorList>
    </citation>
    <scope>NUCLEOTIDE SEQUENCE</scope>
    <source>
        <tissue evidence="2">Shoot tissue taken approximately 20 cm above the soil surface</tissue>
    </source>
</reference>
<dbReference type="AlphaFoldDB" id="A0A0A9A5X5"/>
<feature type="region of interest" description="Disordered" evidence="1">
    <location>
        <begin position="57"/>
        <end position="84"/>
    </location>
</feature>
<evidence type="ECO:0000313" key="2">
    <source>
        <dbReference type="EMBL" id="JAD47054.1"/>
    </source>
</evidence>